<organism evidence="1 2">
    <name type="scientific">Klebsiella phage KMI6</name>
    <dbReference type="NCBI Taxonomy" id="2601617"/>
    <lineage>
        <taxon>Viruses</taxon>
        <taxon>Duplodnaviria</taxon>
        <taxon>Heunggongvirae</taxon>
        <taxon>Uroviricota</taxon>
        <taxon>Caudoviricetes</taxon>
        <taxon>Autographivirales</taxon>
        <taxon>Autoscriptoviridae</taxon>
        <taxon>Slopekvirinae</taxon>
        <taxon>Drulisvirus</taxon>
        <taxon>Drulisvirus KMI6</taxon>
    </lineage>
</organism>
<protein>
    <submittedName>
        <fullName evidence="1">Uncharacterized protein</fullName>
    </submittedName>
</protein>
<reference evidence="1 2" key="1">
    <citation type="submission" date="2019-06" db="EMBL/GenBank/DDBJ databases">
        <title>Comparative genomics of Klebsiella bacteriophages in the elucidation of host range specificity.</title>
        <authorList>
            <person name="Ku H."/>
            <person name="Brown T."/>
            <person name="Kabwe M."/>
            <person name="Chan H.T."/>
            <person name="Petrovski S."/>
            <person name="Tucci J."/>
        </authorList>
    </citation>
    <scope>NUCLEOTIDE SEQUENCE [LARGE SCALE GENOMIC DNA]</scope>
</reference>
<evidence type="ECO:0000313" key="1">
    <source>
        <dbReference type="EMBL" id="QEG10127.1"/>
    </source>
</evidence>
<keyword evidence="2" id="KW-1185">Reference proteome</keyword>
<sequence>MAVIRILQPIPGCFSYVRYQRCECSAACKSRTSGPQRGIQGRPMLTVDETALLCWRLLETQGKCGCPWETFKEVPNELKKIVPVERRLLRVSRQDSTVVLTTYREYTESAARQLQGHIQFDVVAALLRCGYRRAFTQFRAAVRAYYKQQQLAAWYAR</sequence>
<evidence type="ECO:0000313" key="2">
    <source>
        <dbReference type="Proteomes" id="UP000323801"/>
    </source>
</evidence>
<proteinExistence type="predicted"/>
<dbReference type="Proteomes" id="UP000323801">
    <property type="component" value="Segment"/>
</dbReference>
<dbReference type="EMBL" id="MN101220">
    <property type="protein sequence ID" value="QEG10127.1"/>
    <property type="molecule type" value="Genomic_DNA"/>
</dbReference>
<name>A0A5B9N7G1_9CAUD</name>
<gene>
    <name evidence="1" type="ORF">KMI6_18</name>
</gene>
<accession>A0A5B9N7G1</accession>